<accession>A0ABD2KS28</accession>
<dbReference type="AlphaFoldDB" id="A0ABD2KS28"/>
<sequence>MVPNWADRIHYFAVIHLIDKFDEFAHFLCDGNGEITVVMVKERLSYILPTKKAFNAIEAQFPEIMNYRNNVANIVLKVEEIDGWKAACDSENDLANALQLQRKISGAHHLEFLKRLLQPKPENEWFLAKIIAIPGAKSRLIKMIHVQQTHEEEERGQQFNDNYIMNWSSEMRIGQAIMELWDQLFTNENGG</sequence>
<organism evidence="1 2">
    <name type="scientific">Heterodera trifolii</name>
    <dbReference type="NCBI Taxonomy" id="157864"/>
    <lineage>
        <taxon>Eukaryota</taxon>
        <taxon>Metazoa</taxon>
        <taxon>Ecdysozoa</taxon>
        <taxon>Nematoda</taxon>
        <taxon>Chromadorea</taxon>
        <taxon>Rhabditida</taxon>
        <taxon>Tylenchina</taxon>
        <taxon>Tylenchomorpha</taxon>
        <taxon>Tylenchoidea</taxon>
        <taxon>Heteroderidae</taxon>
        <taxon>Heteroderinae</taxon>
        <taxon>Heterodera</taxon>
    </lineage>
</organism>
<reference evidence="1 2" key="1">
    <citation type="submission" date="2024-10" db="EMBL/GenBank/DDBJ databases">
        <authorList>
            <person name="Kim D."/>
        </authorList>
    </citation>
    <scope>NUCLEOTIDE SEQUENCE [LARGE SCALE GENOMIC DNA]</scope>
    <source>
        <strain evidence="1">BH-2024</strain>
    </source>
</reference>
<dbReference type="EMBL" id="JBICBT010000676">
    <property type="protein sequence ID" value="KAL3105751.1"/>
    <property type="molecule type" value="Genomic_DNA"/>
</dbReference>
<evidence type="ECO:0000313" key="1">
    <source>
        <dbReference type="EMBL" id="KAL3105751.1"/>
    </source>
</evidence>
<evidence type="ECO:0000313" key="2">
    <source>
        <dbReference type="Proteomes" id="UP001620626"/>
    </source>
</evidence>
<protein>
    <submittedName>
        <fullName evidence="1">Uncharacterized protein</fullName>
    </submittedName>
</protein>
<comment type="caution">
    <text evidence="1">The sequence shown here is derived from an EMBL/GenBank/DDBJ whole genome shotgun (WGS) entry which is preliminary data.</text>
</comment>
<name>A0ABD2KS28_9BILA</name>
<gene>
    <name evidence="1" type="ORF">niasHT_026526</name>
</gene>
<proteinExistence type="predicted"/>
<keyword evidence="2" id="KW-1185">Reference proteome</keyword>
<dbReference type="Proteomes" id="UP001620626">
    <property type="component" value="Unassembled WGS sequence"/>
</dbReference>